<accession>S4PUW9</accession>
<reference evidence="1" key="1">
    <citation type="journal article" date="2013" name="BMC Genomics">
        <title>Unscrambling butterfly oogenesis.</title>
        <authorList>
            <person name="Carter J.M."/>
            <person name="Baker S.C."/>
            <person name="Pink R."/>
            <person name="Carter D.R."/>
            <person name="Collins A."/>
            <person name="Tomlin J."/>
            <person name="Gibbs M."/>
            <person name="Breuker C.J."/>
        </authorList>
    </citation>
    <scope>NUCLEOTIDE SEQUENCE</scope>
    <source>
        <tissue evidence="1">Ovary</tissue>
    </source>
</reference>
<proteinExistence type="predicted"/>
<sequence length="74" mass="8454">QCSSTCSSRLLICDKPTCVNFCKCEEVKKNIFKTCNDATLAFPLVGRKKKSLKMCIRHVYVVYTLCVKHNVYTT</sequence>
<protein>
    <submittedName>
        <fullName evidence="1">Uncharacterized protein</fullName>
    </submittedName>
</protein>
<dbReference type="EMBL" id="GAIX01009558">
    <property type="protein sequence ID" value="JAA83002.1"/>
    <property type="molecule type" value="Transcribed_RNA"/>
</dbReference>
<organism evidence="1">
    <name type="scientific">Pararge aegeria</name>
    <name type="common">speckled wood butterfly</name>
    <dbReference type="NCBI Taxonomy" id="116150"/>
    <lineage>
        <taxon>Eukaryota</taxon>
        <taxon>Metazoa</taxon>
        <taxon>Ecdysozoa</taxon>
        <taxon>Arthropoda</taxon>
        <taxon>Hexapoda</taxon>
        <taxon>Insecta</taxon>
        <taxon>Pterygota</taxon>
        <taxon>Neoptera</taxon>
        <taxon>Endopterygota</taxon>
        <taxon>Lepidoptera</taxon>
        <taxon>Glossata</taxon>
        <taxon>Ditrysia</taxon>
        <taxon>Papilionoidea</taxon>
        <taxon>Nymphalidae</taxon>
        <taxon>Satyrinae</taxon>
        <taxon>Satyrini</taxon>
        <taxon>Parargina</taxon>
        <taxon>Pararge</taxon>
    </lineage>
</organism>
<evidence type="ECO:0000313" key="1">
    <source>
        <dbReference type="EMBL" id="JAA83002.1"/>
    </source>
</evidence>
<name>S4PUW9_9NEOP</name>
<dbReference type="AlphaFoldDB" id="S4PUW9"/>
<reference evidence="1" key="2">
    <citation type="submission" date="2013-05" db="EMBL/GenBank/DDBJ databases">
        <authorList>
            <person name="Carter J.-M."/>
            <person name="Baker S.C."/>
            <person name="Pink R."/>
            <person name="Carter D.R.F."/>
            <person name="Collins A."/>
            <person name="Tomlin J."/>
            <person name="Gibbs M."/>
            <person name="Breuker C.J."/>
        </authorList>
    </citation>
    <scope>NUCLEOTIDE SEQUENCE</scope>
    <source>
        <tissue evidence="1">Ovary</tissue>
    </source>
</reference>
<feature type="non-terminal residue" evidence="1">
    <location>
        <position position="1"/>
    </location>
</feature>